<keyword evidence="2" id="KW-0328">Glycosyltransferase</keyword>
<dbReference type="AlphaFoldDB" id="A0A8H5F5G3"/>
<keyword evidence="3" id="KW-0808">Transferase</keyword>
<evidence type="ECO:0000259" key="9">
    <source>
        <dbReference type="Pfam" id="PF04577"/>
    </source>
</evidence>
<evidence type="ECO:0000256" key="4">
    <source>
        <dbReference type="ARBA" id="ARBA00022692"/>
    </source>
</evidence>
<sequence>MHEDYPRLNPFSYCNTLVHGQNLICTPDLRGGSQFQDETLVLALITKSYHRYMWSKRHRSACGLLCLSLILLLIFSSAPHKVQQHISSNLPNCKQWTGGFCSNNTSEEPLPERITDTSTSTETTLPGHSATPGFVIFDRLYVRNRTLYAVTNSPEAFPSLVYILSQPKDRNGENIDPTPQEMQIISKEEAETTLGSRAVVLSGMSFIFYDTEQFMAVPLLPLVGRAYPRRYAHLFCHVPPSGPIARSSAVYTSVRKNINDHSWRDRAGVDGPLMRAGWPNTPIERGDFWNDMAALNQTFVFERAMIVSRSAAHKSPLATLWYKMISSSMNVTVPENFWEPVRQRVVENTIGYLPVLNDAGVVMSPPKSSAPIVTYISRQSGVRSFSPEAHDGLIAALKNLEEEGICQFDVVAMEDLAFSKQVEIVARTTIMVGIHGNGLTHQLWMPPSPRSTVIEVFSPKSYLHDYELLARNMGHKHYAIWNDTALTYPEGKWFEGVEHVTPRMIPRRYQLSCGLVVFFLFILYANPPPGLVQDAATDQQAADVENILSRPATDDNGRAPITETTLPTTGHTPGFTIFDHLYLRNKTFYVVTSSPDAFPPLSHILSQPKDKRPGQNIDPTAQEMQIITPEESETILGEKANVLKGASFIFWDSKQFMTHYYHWWGELLLGAMRTYSSLSLSTGPLPDPQRFILPNVDANNWRDPAGVNGPLTRAAWPNIPIERADFWRDIASLNQTFVFERALIVSRPAAHKSSVVNRQGKMIAGTMNITVPHRFWEPTRRRVVQRTVGYVPLSTEAGLRLSSPKSEAPVVTYISRQSGQRSFTPEAHEGLIAALAELDKEGLCQFDVVAMEGLTLSKQIEIAARTTIMVGIHGNGLTHQLWMPSSPKSTIIEIFLPERYLHDYVMLARNMGHKHYAIWNDTALTYPEGEWFNGVAGGDAKEFNGFHTLPVDGPTVAKIVREQLTGP</sequence>
<evidence type="ECO:0000256" key="8">
    <source>
        <dbReference type="SAM" id="Phobius"/>
    </source>
</evidence>
<dbReference type="PANTHER" id="PTHR20961">
    <property type="entry name" value="GLYCOSYLTRANSFERASE"/>
    <property type="match status" value="1"/>
</dbReference>
<dbReference type="Pfam" id="PF04577">
    <property type="entry name" value="Glyco_transf_61"/>
    <property type="match status" value="2"/>
</dbReference>
<evidence type="ECO:0000256" key="6">
    <source>
        <dbReference type="ARBA" id="ARBA00023136"/>
    </source>
</evidence>
<evidence type="ECO:0000256" key="1">
    <source>
        <dbReference type="ARBA" id="ARBA00004167"/>
    </source>
</evidence>
<evidence type="ECO:0000256" key="3">
    <source>
        <dbReference type="ARBA" id="ARBA00022679"/>
    </source>
</evidence>
<keyword evidence="11" id="KW-1185">Reference proteome</keyword>
<dbReference type="OrthoDB" id="529273at2759"/>
<reference evidence="10 11" key="1">
    <citation type="journal article" date="2020" name="ISME J.">
        <title>Uncovering the hidden diversity of litter-decomposition mechanisms in mushroom-forming fungi.</title>
        <authorList>
            <person name="Floudas D."/>
            <person name="Bentzer J."/>
            <person name="Ahren D."/>
            <person name="Johansson T."/>
            <person name="Persson P."/>
            <person name="Tunlid A."/>
        </authorList>
    </citation>
    <scope>NUCLEOTIDE SEQUENCE [LARGE SCALE GENOMIC DNA]</scope>
    <source>
        <strain evidence="10 11">CBS 101986</strain>
    </source>
</reference>
<protein>
    <recommendedName>
        <fullName evidence="9">Glycosyltransferase 61 catalytic domain-containing protein</fullName>
    </recommendedName>
</protein>
<evidence type="ECO:0000313" key="10">
    <source>
        <dbReference type="EMBL" id="KAF5324356.1"/>
    </source>
</evidence>
<organism evidence="10 11">
    <name type="scientific">Psilocybe cf. subviscida</name>
    <dbReference type="NCBI Taxonomy" id="2480587"/>
    <lineage>
        <taxon>Eukaryota</taxon>
        <taxon>Fungi</taxon>
        <taxon>Dikarya</taxon>
        <taxon>Basidiomycota</taxon>
        <taxon>Agaricomycotina</taxon>
        <taxon>Agaricomycetes</taxon>
        <taxon>Agaricomycetidae</taxon>
        <taxon>Agaricales</taxon>
        <taxon>Agaricineae</taxon>
        <taxon>Strophariaceae</taxon>
        <taxon>Psilocybe</taxon>
    </lineage>
</organism>
<dbReference type="GO" id="GO:0035269">
    <property type="term" value="P:protein O-linked glycosylation via mannose"/>
    <property type="evidence" value="ECO:0007669"/>
    <property type="project" value="TreeGrafter"/>
</dbReference>
<gene>
    <name evidence="10" type="ORF">D9619_011337</name>
</gene>
<keyword evidence="4 8" id="KW-0812">Transmembrane</keyword>
<keyword evidence="6 8" id="KW-0472">Membrane</keyword>
<evidence type="ECO:0000256" key="7">
    <source>
        <dbReference type="ARBA" id="ARBA00023180"/>
    </source>
</evidence>
<comment type="subcellular location">
    <subcellularLocation>
        <location evidence="1">Membrane</location>
        <topology evidence="1">Single-pass membrane protein</topology>
    </subcellularLocation>
</comment>
<evidence type="ECO:0000256" key="5">
    <source>
        <dbReference type="ARBA" id="ARBA00022989"/>
    </source>
</evidence>
<dbReference type="Proteomes" id="UP000567179">
    <property type="component" value="Unassembled WGS sequence"/>
</dbReference>
<dbReference type="GO" id="GO:0005783">
    <property type="term" value="C:endoplasmic reticulum"/>
    <property type="evidence" value="ECO:0007669"/>
    <property type="project" value="TreeGrafter"/>
</dbReference>
<comment type="caution">
    <text evidence="10">The sequence shown here is derived from an EMBL/GenBank/DDBJ whole genome shotgun (WGS) entry which is preliminary data.</text>
</comment>
<dbReference type="GO" id="GO:0097363">
    <property type="term" value="F:protein O-acetylglucosaminyltransferase activity"/>
    <property type="evidence" value="ECO:0007669"/>
    <property type="project" value="TreeGrafter"/>
</dbReference>
<dbReference type="InterPro" id="IPR007657">
    <property type="entry name" value="Glycosyltransferase_61"/>
</dbReference>
<dbReference type="EMBL" id="JAACJJ010000016">
    <property type="protein sequence ID" value="KAF5324356.1"/>
    <property type="molecule type" value="Genomic_DNA"/>
</dbReference>
<dbReference type="InterPro" id="IPR049625">
    <property type="entry name" value="Glyco_transf_61_cat"/>
</dbReference>
<feature type="transmembrane region" description="Helical" evidence="8">
    <location>
        <begin position="61"/>
        <end position="78"/>
    </location>
</feature>
<feature type="domain" description="Glycosyltransferase 61 catalytic" evidence="9">
    <location>
        <begin position="273"/>
        <end position="448"/>
    </location>
</feature>
<evidence type="ECO:0000313" key="11">
    <source>
        <dbReference type="Proteomes" id="UP000567179"/>
    </source>
</evidence>
<keyword evidence="7" id="KW-0325">Glycoprotein</keyword>
<proteinExistence type="predicted"/>
<keyword evidence="5 8" id="KW-1133">Transmembrane helix</keyword>
<dbReference type="PANTHER" id="PTHR20961:SF38">
    <property type="entry name" value="PROTEIN O-LINKED-MANNOSE BETA-1,4-N-ACETYLGLUCOSAMINYLTRANSFERASE 2"/>
    <property type="match status" value="1"/>
</dbReference>
<name>A0A8H5F5G3_9AGAR</name>
<dbReference type="GO" id="GO:0016020">
    <property type="term" value="C:membrane"/>
    <property type="evidence" value="ECO:0007669"/>
    <property type="project" value="UniProtKB-SubCell"/>
</dbReference>
<feature type="domain" description="Glycosyltransferase 61 catalytic" evidence="9">
    <location>
        <begin position="660"/>
        <end position="885"/>
    </location>
</feature>
<evidence type="ECO:0000256" key="2">
    <source>
        <dbReference type="ARBA" id="ARBA00022676"/>
    </source>
</evidence>
<accession>A0A8H5F5G3</accession>